<dbReference type="PANTHER" id="PTHR20953:SF3">
    <property type="entry name" value="P-LOOP CONTAINING NUCLEOSIDE TRIPHOSPHATE HYDROLASES SUPERFAMILY PROTEIN"/>
    <property type="match status" value="1"/>
</dbReference>
<evidence type="ECO:0000256" key="1">
    <source>
        <dbReference type="ARBA" id="ARBA00022741"/>
    </source>
</evidence>
<dbReference type="SUPFAM" id="SSF52540">
    <property type="entry name" value="P-loop containing nucleoside triphosphate hydrolases"/>
    <property type="match status" value="1"/>
</dbReference>
<protein>
    <submittedName>
        <fullName evidence="4">Conserved hypothetical plastid protein</fullName>
    </submittedName>
</protein>
<dbReference type="InterPro" id="IPR003593">
    <property type="entry name" value="AAA+_ATPase"/>
</dbReference>
<feature type="domain" description="AAA+ ATPase" evidence="3">
    <location>
        <begin position="122"/>
        <end position="278"/>
    </location>
</feature>
<dbReference type="InterPro" id="IPR045735">
    <property type="entry name" value="Spore_III_AA_AAA+_ATPase"/>
</dbReference>
<name>A0A7U1AQV5_9FLOR</name>
<reference evidence="4" key="1">
    <citation type="submission" date="2020-11" db="EMBL/GenBank/DDBJ databases">
        <title>Complete plastid genome of Cumathamnion serrulatum (Ceramiales, Florideophyceae, Rhodophyta).</title>
        <authorList>
            <person name="Kim H."/>
            <person name="Yoon H.S."/>
        </authorList>
    </citation>
    <scope>NUCLEOTIDE SEQUENCE</scope>
</reference>
<dbReference type="RefSeq" id="YP_010156010.1">
    <property type="nucleotide sequence ID" value="NC_057222.1"/>
</dbReference>
<dbReference type="SMART" id="SM00382">
    <property type="entry name" value="AAA"/>
    <property type="match status" value="1"/>
</dbReference>
<accession>A0A7U1AQV5</accession>
<organism evidence="4">
    <name type="scientific">Cumathamnion serrulatum</name>
    <dbReference type="NCBI Taxonomy" id="1206573"/>
    <lineage>
        <taxon>Eukaryota</taxon>
        <taxon>Rhodophyta</taxon>
        <taxon>Florideophyceae</taxon>
        <taxon>Rhodymeniophycidae</taxon>
        <taxon>Ceramiales</taxon>
        <taxon>Delesseriaceae</taxon>
        <taxon>Cumathamnion</taxon>
    </lineage>
</organism>
<dbReference type="GeneID" id="67159643"/>
<keyword evidence="1" id="KW-0547">Nucleotide-binding</keyword>
<dbReference type="GO" id="GO:0005524">
    <property type="term" value="F:ATP binding"/>
    <property type="evidence" value="ECO:0007669"/>
    <property type="project" value="UniProtKB-KW"/>
</dbReference>
<dbReference type="InterPro" id="IPR027417">
    <property type="entry name" value="P-loop_NTPase"/>
</dbReference>
<evidence type="ECO:0000259" key="3">
    <source>
        <dbReference type="SMART" id="SM00382"/>
    </source>
</evidence>
<proteinExistence type="predicted"/>
<dbReference type="Gene3D" id="3.40.50.300">
    <property type="entry name" value="P-loop containing nucleotide triphosphate hydrolases"/>
    <property type="match status" value="1"/>
</dbReference>
<evidence type="ECO:0000256" key="2">
    <source>
        <dbReference type="ARBA" id="ARBA00022840"/>
    </source>
</evidence>
<gene>
    <name evidence="4" type="primary">ycf45</name>
</gene>
<keyword evidence="4" id="KW-0934">Plastid</keyword>
<dbReference type="PANTHER" id="PTHR20953">
    <property type="entry name" value="KINASE-RELATED"/>
    <property type="match status" value="1"/>
</dbReference>
<dbReference type="InterPro" id="IPR058670">
    <property type="entry name" value="PTPase_dom"/>
</dbReference>
<keyword evidence="2" id="KW-0067">ATP-binding</keyword>
<geneLocation type="plastid" evidence="4"/>
<dbReference type="CDD" id="cd00009">
    <property type="entry name" value="AAA"/>
    <property type="match status" value="1"/>
</dbReference>
<evidence type="ECO:0000313" key="4">
    <source>
        <dbReference type="EMBL" id="QQY85254.1"/>
    </source>
</evidence>
<dbReference type="AlphaFoldDB" id="A0A7U1AQV5"/>
<dbReference type="EMBL" id="MW292565">
    <property type="protein sequence ID" value="QQY85254.1"/>
    <property type="molecule type" value="Genomic_DNA"/>
</dbReference>
<dbReference type="Pfam" id="PF19568">
    <property type="entry name" value="Spore_III_AA"/>
    <property type="match status" value="1"/>
</dbReference>
<dbReference type="Pfam" id="PF25516">
    <property type="entry name" value="PTPase"/>
    <property type="match status" value="1"/>
</dbReference>
<sequence length="559" mass="63676">MLIADDLNRLLEILPDFIKLPLEKHNDKQSLIEIVMDLGRRPEARFPDGPEYLSKIIISWNDLDFCIKKMGHFSGDNRSGIESTLHRISSIKNRDGNIVGLTFRVGRAIFGTISIIRDLLETGQSILLLGRPGVGKTTAIREIARVLADEIEKRVVIIDTSNEIAGDGDIPHPAIGRARRMQVVRPEFQHQVMIEAVENHMPEVIIIDEIGTELEALAARTIAERGVQLVGTAHGNYLESVIKNPVLADLIGGIQYVTLGDDEAKRRGSQKSILERKTIPAFQIAIEIHERNNLIVHEQVDQVVDQILQGSTLYIQRRKFNNDGSVSILSENFNSREFIVHSNKNNLNVSFKSKNNTFLEVINENGLVNRPYQMIGYMKNINLNRGIYNNLNVQNKGIQLYSYGINIQQIESIISTLNFSIILTRDIMKADFILALRNYVKHNSKIRQIAKSKQITIYTIHSSTINNIARALKQMLNLYKIFYIDWYQLCLNKDMTEIKALIETRLAIEKLVLMKKQSVQLLPQVYNLRKLQSELIRLYNLKCTSSGKESLQSLRIYPV</sequence>